<accession>A0A919VSL4</accession>
<protein>
    <recommendedName>
        <fullName evidence="3">NADP-dependent oxidoreductase domain-containing protein</fullName>
    </recommendedName>
</protein>
<gene>
    <name evidence="1" type="ORF">Aco04nite_08520</name>
</gene>
<dbReference type="InterPro" id="IPR036812">
    <property type="entry name" value="NAD(P)_OxRdtase_dom_sf"/>
</dbReference>
<dbReference type="AlphaFoldDB" id="A0A919VSL4"/>
<evidence type="ECO:0000313" key="1">
    <source>
        <dbReference type="EMBL" id="GIM67946.1"/>
    </source>
</evidence>
<name>A0A919VSL4_9ACTN</name>
<comment type="caution">
    <text evidence="1">The sequence shown here is derived from an EMBL/GenBank/DDBJ whole genome shotgun (WGS) entry which is preliminary data.</text>
</comment>
<dbReference type="Gene3D" id="3.20.20.100">
    <property type="entry name" value="NADP-dependent oxidoreductase domain"/>
    <property type="match status" value="1"/>
</dbReference>
<dbReference type="SUPFAM" id="SSF51430">
    <property type="entry name" value="NAD(P)-linked oxidoreductase"/>
    <property type="match status" value="1"/>
</dbReference>
<reference evidence="1" key="1">
    <citation type="submission" date="2021-03" db="EMBL/GenBank/DDBJ databases">
        <title>Whole genome shotgun sequence of Actinoplanes consettensis NBRC 14913.</title>
        <authorList>
            <person name="Komaki H."/>
            <person name="Tamura T."/>
        </authorList>
    </citation>
    <scope>NUCLEOTIDE SEQUENCE</scope>
    <source>
        <strain evidence="1">NBRC 14913</strain>
    </source>
</reference>
<keyword evidence="2" id="KW-1185">Reference proteome</keyword>
<evidence type="ECO:0000313" key="2">
    <source>
        <dbReference type="Proteomes" id="UP000680865"/>
    </source>
</evidence>
<dbReference type="Proteomes" id="UP000680865">
    <property type="component" value="Unassembled WGS sequence"/>
</dbReference>
<evidence type="ECO:0008006" key="3">
    <source>
        <dbReference type="Google" id="ProtNLM"/>
    </source>
</evidence>
<dbReference type="EMBL" id="BOQP01000004">
    <property type="protein sequence ID" value="GIM67946.1"/>
    <property type="molecule type" value="Genomic_DNA"/>
</dbReference>
<proteinExistence type="predicted"/>
<sequence length="63" mass="6775">MREVVAVAEAGDWTPAQVAYAWLRSRPGTVIPLLGATTEQQLTGCRGQADRISMSEKTPMVTA</sequence>
<organism evidence="1 2">
    <name type="scientific">Winogradskya consettensis</name>
    <dbReference type="NCBI Taxonomy" id="113560"/>
    <lineage>
        <taxon>Bacteria</taxon>
        <taxon>Bacillati</taxon>
        <taxon>Actinomycetota</taxon>
        <taxon>Actinomycetes</taxon>
        <taxon>Micromonosporales</taxon>
        <taxon>Micromonosporaceae</taxon>
        <taxon>Winogradskya</taxon>
    </lineage>
</organism>